<comment type="caution">
    <text evidence="3">The sequence shown here is derived from an EMBL/GenBank/DDBJ whole genome shotgun (WGS) entry which is preliminary data.</text>
</comment>
<feature type="transmembrane region" description="Helical" evidence="1">
    <location>
        <begin position="19"/>
        <end position="37"/>
    </location>
</feature>
<dbReference type="PANTHER" id="PTHR13847">
    <property type="entry name" value="SARCOSINE DEHYDROGENASE-RELATED"/>
    <property type="match status" value="1"/>
</dbReference>
<dbReference type="SUPFAM" id="SSF51905">
    <property type="entry name" value="FAD/NAD(P)-binding domain"/>
    <property type="match status" value="1"/>
</dbReference>
<organism evidence="3 4">
    <name type="scientific">Podospora pseudocomata</name>
    <dbReference type="NCBI Taxonomy" id="2093779"/>
    <lineage>
        <taxon>Eukaryota</taxon>
        <taxon>Fungi</taxon>
        <taxon>Dikarya</taxon>
        <taxon>Ascomycota</taxon>
        <taxon>Pezizomycotina</taxon>
        <taxon>Sordariomycetes</taxon>
        <taxon>Sordariomycetidae</taxon>
        <taxon>Sordariales</taxon>
        <taxon>Podosporaceae</taxon>
        <taxon>Podospora</taxon>
    </lineage>
</organism>
<evidence type="ECO:0000313" key="3">
    <source>
        <dbReference type="EMBL" id="KAK4660507.1"/>
    </source>
</evidence>
<evidence type="ECO:0000259" key="2">
    <source>
        <dbReference type="Pfam" id="PF01266"/>
    </source>
</evidence>
<proteinExistence type="predicted"/>
<gene>
    <name evidence="3" type="ORF">QC762_119560</name>
</gene>
<keyword evidence="1" id="KW-0472">Membrane</keyword>
<dbReference type="Gene3D" id="3.30.9.10">
    <property type="entry name" value="D-Amino Acid Oxidase, subunit A, domain 2"/>
    <property type="match status" value="1"/>
</dbReference>
<dbReference type="GeneID" id="87906300"/>
<dbReference type="Gene3D" id="3.50.50.60">
    <property type="entry name" value="FAD/NAD(P)-binding domain"/>
    <property type="match status" value="1"/>
</dbReference>
<evidence type="ECO:0000313" key="4">
    <source>
        <dbReference type="Proteomes" id="UP001323405"/>
    </source>
</evidence>
<dbReference type="InterPro" id="IPR036188">
    <property type="entry name" value="FAD/NAD-bd_sf"/>
</dbReference>
<reference evidence="3 4" key="1">
    <citation type="journal article" date="2023" name="bioRxiv">
        <title>High-quality genome assemblies of four members of thePodospora anserinaspecies complex.</title>
        <authorList>
            <person name="Ament-Velasquez S.L."/>
            <person name="Vogan A.A."/>
            <person name="Wallerman O."/>
            <person name="Hartmann F."/>
            <person name="Gautier V."/>
            <person name="Silar P."/>
            <person name="Giraud T."/>
            <person name="Johannesson H."/>
        </authorList>
    </citation>
    <scope>NUCLEOTIDE SEQUENCE [LARGE SCALE GENOMIC DNA]</scope>
    <source>
        <strain evidence="3 4">CBS 415.72m</strain>
    </source>
</reference>
<accession>A0ABR0GXP4</accession>
<keyword evidence="1" id="KW-1133">Transmembrane helix</keyword>
<protein>
    <recommendedName>
        <fullName evidence="2">FAD dependent oxidoreductase domain-containing protein</fullName>
    </recommendedName>
</protein>
<evidence type="ECO:0000256" key="1">
    <source>
        <dbReference type="SAM" id="Phobius"/>
    </source>
</evidence>
<keyword evidence="4" id="KW-1185">Reference proteome</keyword>
<name>A0ABR0GXP4_9PEZI</name>
<dbReference type="EMBL" id="JAFFHA010000001">
    <property type="protein sequence ID" value="KAK4660507.1"/>
    <property type="molecule type" value="Genomic_DNA"/>
</dbReference>
<dbReference type="PANTHER" id="PTHR13847:SF185">
    <property type="entry name" value="FAD DEPENDENT OXIDOREDUCTASE SUPERFAMILY (AFU_ORTHOLOGUE AFUA_3G02360)"/>
    <property type="match status" value="1"/>
</dbReference>
<keyword evidence="1" id="KW-0812">Transmembrane</keyword>
<feature type="domain" description="FAD dependent oxidoreductase" evidence="2">
    <location>
        <begin position="19"/>
        <end position="410"/>
    </location>
</feature>
<dbReference type="Proteomes" id="UP001323405">
    <property type="component" value="Unassembled WGS sequence"/>
</dbReference>
<dbReference type="InterPro" id="IPR006076">
    <property type="entry name" value="FAD-dep_OxRdtase"/>
</dbReference>
<dbReference type="RefSeq" id="XP_062749477.1">
    <property type="nucleotide sequence ID" value="XM_062886393.1"/>
</dbReference>
<dbReference type="Pfam" id="PF01266">
    <property type="entry name" value="DAO"/>
    <property type="match status" value="1"/>
</dbReference>
<sequence>MTIITTTTTTTTTDPNDNIIILGCGIIGLSTAYYLYLSPTNTNPITLIDPSPELFSSASGFAGGFLAKDWFSPSLTPLGALSFNEHARLAAENNGRENWGYTPSTCISYIQHHDGSKQQKRGDDWLRSGTSRVNAAPVEAEHDEARRPGWLKKKEGDKVEVISEEGTTAQVDPLRLCQWLLGEVMKRGGKVLQPAKATGLLRDDLTGEVKGVKVRDLKDGSERVVKGNRVVITAGVWTPKVFRTLFPQAKVGMRVGSLAGHSIVVRTPIWDTREGEEECHAVFTTHEKNFCPEMFSRLGGGGEVYFAGLNDSTLEVQDPEKGKARPLDEQRGLLREAVGDIIKGGDGGLEVVREGLCFRPVTEWGAPIVSQITGEDLGISVGDGGVWVAAGHGPWGIAMSLGTGVVMADLVEGKETRVDVRGLGYHGPNTHPVVVHTI</sequence>